<keyword evidence="2" id="KW-1185">Reference proteome</keyword>
<gene>
    <name evidence="1" type="ORF">L203_105390</name>
</gene>
<name>A0AAJ8JXH2_9TREE</name>
<sequence>MSKALFSVASAIIPAAIIKGQEAPSWKYIPSACQNQCSKTPEFAYLPSTPLKPSNACLNVLVTLAAPRTLLANVTRLILPVFTIALCAIRTTAMLVLLQLPNSTLSKALVPTKIILAFRKALLPRDCLQLLLISIYTSSLASINLQCIDGYDVILLIASGGVTAFDTAAIAAGVSSGSSVGSSAA</sequence>
<dbReference type="RefSeq" id="XP_066070854.1">
    <property type="nucleotide sequence ID" value="XM_066214757.1"/>
</dbReference>
<reference evidence="1" key="3">
    <citation type="submission" date="2024-01" db="EMBL/GenBank/DDBJ databases">
        <authorList>
            <person name="Coelho M.A."/>
            <person name="David-Palma M."/>
            <person name="Shea T."/>
            <person name="Sun S."/>
            <person name="Cuomo C.A."/>
            <person name="Heitman J."/>
        </authorList>
    </citation>
    <scope>NUCLEOTIDE SEQUENCE</scope>
    <source>
        <strain evidence="1">CBS 7841</strain>
    </source>
</reference>
<organism evidence="1 2">
    <name type="scientific">Cryptococcus depauperatus CBS 7841</name>
    <dbReference type="NCBI Taxonomy" id="1295531"/>
    <lineage>
        <taxon>Eukaryota</taxon>
        <taxon>Fungi</taxon>
        <taxon>Dikarya</taxon>
        <taxon>Basidiomycota</taxon>
        <taxon>Agaricomycotina</taxon>
        <taxon>Tremellomycetes</taxon>
        <taxon>Tremellales</taxon>
        <taxon>Cryptococcaceae</taxon>
        <taxon>Cryptococcus</taxon>
    </lineage>
</organism>
<proteinExistence type="predicted"/>
<dbReference type="KEGG" id="cdep:91089599"/>
<reference evidence="1" key="2">
    <citation type="journal article" date="2022" name="Elife">
        <title>Obligate sexual reproduction of a homothallic fungus closely related to the Cryptococcus pathogenic species complex.</title>
        <authorList>
            <person name="Passer A.R."/>
            <person name="Clancey S.A."/>
            <person name="Shea T."/>
            <person name="David-Palma M."/>
            <person name="Averette A.F."/>
            <person name="Boekhout T."/>
            <person name="Porcel B.M."/>
            <person name="Nowrousian M."/>
            <person name="Cuomo C.A."/>
            <person name="Sun S."/>
            <person name="Heitman J."/>
            <person name="Coelho M.A."/>
        </authorList>
    </citation>
    <scope>NUCLEOTIDE SEQUENCE</scope>
    <source>
        <strain evidence="1">CBS 7841</strain>
    </source>
</reference>
<dbReference type="GeneID" id="91089599"/>
<accession>A0AAJ8JXH2</accession>
<dbReference type="AlphaFoldDB" id="A0AAJ8JXH2"/>
<evidence type="ECO:0000313" key="1">
    <source>
        <dbReference type="EMBL" id="WVN90154.1"/>
    </source>
</evidence>
<evidence type="ECO:0000313" key="2">
    <source>
        <dbReference type="Proteomes" id="UP000094043"/>
    </source>
</evidence>
<protein>
    <submittedName>
        <fullName evidence="1">Uncharacterized protein</fullName>
    </submittedName>
</protein>
<dbReference type="Proteomes" id="UP000094043">
    <property type="component" value="Chromosome 7"/>
</dbReference>
<dbReference type="EMBL" id="CP143790">
    <property type="protein sequence ID" value="WVN90154.1"/>
    <property type="molecule type" value="Genomic_DNA"/>
</dbReference>
<reference evidence="1" key="1">
    <citation type="submission" date="2016-06" db="EMBL/GenBank/DDBJ databases">
        <authorList>
            <person name="Cuomo C."/>
            <person name="Litvintseva A."/>
            <person name="Heitman J."/>
            <person name="Chen Y."/>
            <person name="Sun S."/>
            <person name="Springer D."/>
            <person name="Dromer F."/>
            <person name="Young S."/>
            <person name="Zeng Q."/>
            <person name="Chapman S."/>
            <person name="Gujja S."/>
            <person name="Saif S."/>
            <person name="Birren B."/>
        </authorList>
    </citation>
    <scope>NUCLEOTIDE SEQUENCE</scope>
    <source>
        <strain evidence="1">CBS 7841</strain>
    </source>
</reference>